<proteinExistence type="predicted"/>
<dbReference type="RefSeq" id="WP_073596943.1">
    <property type="nucleotide sequence ID" value="NZ_MRCE01000051.1"/>
</dbReference>
<evidence type="ECO:0000313" key="4">
    <source>
        <dbReference type="Proteomes" id="UP000185860"/>
    </source>
</evidence>
<sequence>MKWENLEVIVERKTSFVYFIYPFLFEGDDFENLVTTIEKAHLPGRNQKIWREELFCQEDLLFNVANYLNSSDELSLNCKLWKLNEEVRDTFGLRANWRLLSPQAEIPFEFGEAGQGNKAVQLALFRIGVGFLIVRTQPKSNDLKDWLNFLHYFRFLKGQQGTGVKAQRRIGLNPETQQPEFSQFFPELAGGVEQYKNSDRCLFYELITAFLKTGSNENDPQQWWREVFVPGQMLPFFSLFVNDLPAEYNPYLLYKLHNFFHIGQGNHPSREDLQPDNPALLSYTEQQWFVFSLEGGGFLGVDAPQTNFFQQTLPSHLRDKYFLLFLLALHQKFTLMMLSEKVAANWKISDDVATDVEHNTKVFTNIRNQLLLFTARGYFTQVMQREHYHRCYRKWQEVFQLERLYGELNDEVREMHEYSLMQLLRRQDEAAKERDRQRQEEIRQQDEAAKERDRQRQEEIRRQDEVAKKQELQRQEDIRRQDEAAKERERLYLLALREKEAADKQREQVYLQELRAKDEAAQKRDRQLQNTVYIVSTGLGAGAIVASGAGLITQGSSDGRVTIKLPFTSSSLHPFSVAVALSLISALAFGGTVWGLRKLIEWKRDKQAQNKLKALIILLSNKQDLLLPQQRQNLANLVIYLPQDAGELWEAIANWCKDEGGTQNILSQLAKVPKNLPGSNDSSLDKNYKTMLLDAIGFPSQAHKKVEAFIRLLTTRKELFTDSDWENLRQEAANWPESVEQLADAIGFWCRVEGHSQIYRNLLDLQQSLPVYYTSQASQKSKKEELLNLLNST</sequence>
<organism evidence="3 4">
    <name type="scientific">[Phormidium ambiguum] IAM M-71</name>
    <dbReference type="NCBI Taxonomy" id="454136"/>
    <lineage>
        <taxon>Bacteria</taxon>
        <taxon>Bacillati</taxon>
        <taxon>Cyanobacteriota</taxon>
        <taxon>Cyanophyceae</taxon>
        <taxon>Oscillatoriophycideae</taxon>
        <taxon>Aerosakkonematales</taxon>
        <taxon>Aerosakkonemataceae</taxon>
        <taxon>Floridanema</taxon>
    </lineage>
</organism>
<reference evidence="3 4" key="1">
    <citation type="submission" date="2016-11" db="EMBL/GenBank/DDBJ databases">
        <title>Draft Genome Sequences of Nine Cyanobacterial Strains from Diverse Habitats.</title>
        <authorList>
            <person name="Zhu T."/>
            <person name="Hou S."/>
            <person name="Lu X."/>
            <person name="Hess W.R."/>
        </authorList>
    </citation>
    <scope>NUCLEOTIDE SEQUENCE [LARGE SCALE GENOMIC DNA]</scope>
    <source>
        <strain evidence="3 4">IAM M-71</strain>
    </source>
</reference>
<protein>
    <submittedName>
        <fullName evidence="3">Uncharacterized protein</fullName>
    </submittedName>
</protein>
<dbReference type="EMBL" id="MRCE01000051">
    <property type="protein sequence ID" value="OKH31354.1"/>
    <property type="molecule type" value="Genomic_DNA"/>
</dbReference>
<dbReference type="Proteomes" id="UP000185860">
    <property type="component" value="Unassembled WGS sequence"/>
</dbReference>
<evidence type="ECO:0000256" key="1">
    <source>
        <dbReference type="SAM" id="MobiDB-lite"/>
    </source>
</evidence>
<feature type="transmembrane region" description="Helical" evidence="2">
    <location>
        <begin position="532"/>
        <end position="552"/>
    </location>
</feature>
<accession>A0A1U7I574</accession>
<dbReference type="OrthoDB" id="469013at2"/>
<keyword evidence="2" id="KW-0472">Membrane</keyword>
<gene>
    <name evidence="3" type="ORF">NIES2119_28880</name>
</gene>
<evidence type="ECO:0000313" key="3">
    <source>
        <dbReference type="EMBL" id="OKH31354.1"/>
    </source>
</evidence>
<keyword evidence="2" id="KW-1133">Transmembrane helix</keyword>
<name>A0A1U7I574_9CYAN</name>
<dbReference type="STRING" id="454136.NIES2119_28880"/>
<comment type="caution">
    <text evidence="3">The sequence shown here is derived from an EMBL/GenBank/DDBJ whole genome shotgun (WGS) entry which is preliminary data.</text>
</comment>
<feature type="region of interest" description="Disordered" evidence="1">
    <location>
        <begin position="431"/>
        <end position="477"/>
    </location>
</feature>
<evidence type="ECO:0000256" key="2">
    <source>
        <dbReference type="SAM" id="Phobius"/>
    </source>
</evidence>
<feature type="transmembrane region" description="Helical" evidence="2">
    <location>
        <begin position="572"/>
        <end position="596"/>
    </location>
</feature>
<dbReference type="AlphaFoldDB" id="A0A1U7I574"/>
<keyword evidence="2" id="KW-0812">Transmembrane</keyword>